<comment type="caution">
    <text evidence="2">The sequence shown here is derived from an EMBL/GenBank/DDBJ whole genome shotgun (WGS) entry which is preliminary data.</text>
</comment>
<reference evidence="2" key="2">
    <citation type="submission" date="2023-06" db="EMBL/GenBank/DDBJ databases">
        <authorList>
            <consortium name="Lawrence Berkeley National Laboratory"/>
            <person name="Haridas S."/>
            <person name="Hensen N."/>
            <person name="Bonometti L."/>
            <person name="Westerberg I."/>
            <person name="Brannstrom I.O."/>
            <person name="Guillou S."/>
            <person name="Cros-Aarteil S."/>
            <person name="Calhoun S."/>
            <person name="Kuo A."/>
            <person name="Mondo S."/>
            <person name="Pangilinan J."/>
            <person name="Riley R."/>
            <person name="Labutti K."/>
            <person name="Andreopoulos B."/>
            <person name="Lipzen A."/>
            <person name="Chen C."/>
            <person name="Yanf M."/>
            <person name="Daum C."/>
            <person name="Ng V."/>
            <person name="Clum A."/>
            <person name="Steindorff A."/>
            <person name="Ohm R."/>
            <person name="Martin F."/>
            <person name="Silar P."/>
            <person name="Natvig D."/>
            <person name="Lalanne C."/>
            <person name="Gautier V."/>
            <person name="Ament-Velasquez S.L."/>
            <person name="Kruys A."/>
            <person name="Hutchinson M.I."/>
            <person name="Powell A.J."/>
            <person name="Barry K."/>
            <person name="Miller A.N."/>
            <person name="Grigoriev I.V."/>
            <person name="Debuchy R."/>
            <person name="Gladieux P."/>
            <person name="Thoren M.H."/>
            <person name="Johannesson H."/>
        </authorList>
    </citation>
    <scope>NUCLEOTIDE SEQUENCE</scope>
    <source>
        <strain evidence="2">SMH4131-1</strain>
    </source>
</reference>
<feature type="compositionally biased region" description="Basic and acidic residues" evidence="1">
    <location>
        <begin position="365"/>
        <end position="390"/>
    </location>
</feature>
<proteinExistence type="predicted"/>
<dbReference type="EMBL" id="JAUEPO010000002">
    <property type="protein sequence ID" value="KAK3332349.1"/>
    <property type="molecule type" value="Genomic_DNA"/>
</dbReference>
<evidence type="ECO:0000313" key="2">
    <source>
        <dbReference type="EMBL" id="KAK3332349.1"/>
    </source>
</evidence>
<dbReference type="AlphaFoldDB" id="A0AAE0IW41"/>
<keyword evidence="3" id="KW-1185">Reference proteome</keyword>
<evidence type="ECO:0000256" key="1">
    <source>
        <dbReference type="SAM" id="MobiDB-lite"/>
    </source>
</evidence>
<feature type="compositionally biased region" description="Basic residues" evidence="1">
    <location>
        <begin position="103"/>
        <end position="114"/>
    </location>
</feature>
<organism evidence="2 3">
    <name type="scientific">Cercophora scortea</name>
    <dbReference type="NCBI Taxonomy" id="314031"/>
    <lineage>
        <taxon>Eukaryota</taxon>
        <taxon>Fungi</taxon>
        <taxon>Dikarya</taxon>
        <taxon>Ascomycota</taxon>
        <taxon>Pezizomycotina</taxon>
        <taxon>Sordariomycetes</taxon>
        <taxon>Sordariomycetidae</taxon>
        <taxon>Sordariales</taxon>
        <taxon>Lasiosphaeriaceae</taxon>
        <taxon>Cercophora</taxon>
    </lineage>
</organism>
<feature type="region of interest" description="Disordered" evidence="1">
    <location>
        <begin position="102"/>
        <end position="230"/>
    </location>
</feature>
<sequence>MCLKKIYYNTYADGSQDMSEKVYTCWEGQMCLDPEIRTYNRSFPFIKTGEADLGMPIGNPMPYYPMHLPPLPPSPRLSKSPSPSGRHETAVFVNGVQVIDAHKPRKHHKHSSKHHGADHPRDRHERDPAASPRPLKRSSTMPREFVVIDQQERPARPTSRDYSQDIPIGPIHLAPGLSRRHSTRDPERETNPHLGHYSYRQHTKDPQGFVVIDDEKEQRQQRRERRRKMTAEYPDFDVISSSNSGAIDAVYTAPPPSAPAPPVPLKYAPRRASTIVHRHDSKSDPVDILGTSPSKSKHLRFEDEARVKRERQNAAIANRTVQPDGHIEPPLKGILKPSSSFPINPSEDTEVHELRHAMDRLAVPDMRRRDPDDDMTERLRGRFDGEVDRERKRRSKVWLSGGRYEYL</sequence>
<accession>A0AAE0IW41</accession>
<feature type="region of interest" description="Disordered" evidence="1">
    <location>
        <begin position="363"/>
        <end position="395"/>
    </location>
</feature>
<feature type="compositionally biased region" description="Basic and acidic residues" evidence="1">
    <location>
        <begin position="115"/>
        <end position="128"/>
    </location>
</feature>
<dbReference type="Proteomes" id="UP001286456">
    <property type="component" value="Unassembled WGS sequence"/>
</dbReference>
<gene>
    <name evidence="2" type="ORF">B0T19DRAFT_439198</name>
</gene>
<evidence type="ECO:0000313" key="3">
    <source>
        <dbReference type="Proteomes" id="UP001286456"/>
    </source>
</evidence>
<name>A0AAE0IW41_9PEZI</name>
<feature type="compositionally biased region" description="Basic and acidic residues" evidence="1">
    <location>
        <begin position="150"/>
        <end position="163"/>
    </location>
</feature>
<reference evidence="2" key="1">
    <citation type="journal article" date="2023" name="Mol. Phylogenet. Evol.">
        <title>Genome-scale phylogeny and comparative genomics of the fungal order Sordariales.</title>
        <authorList>
            <person name="Hensen N."/>
            <person name="Bonometti L."/>
            <person name="Westerberg I."/>
            <person name="Brannstrom I.O."/>
            <person name="Guillou S."/>
            <person name="Cros-Aarteil S."/>
            <person name="Calhoun S."/>
            <person name="Haridas S."/>
            <person name="Kuo A."/>
            <person name="Mondo S."/>
            <person name="Pangilinan J."/>
            <person name="Riley R."/>
            <person name="LaButti K."/>
            <person name="Andreopoulos B."/>
            <person name="Lipzen A."/>
            <person name="Chen C."/>
            <person name="Yan M."/>
            <person name="Daum C."/>
            <person name="Ng V."/>
            <person name="Clum A."/>
            <person name="Steindorff A."/>
            <person name="Ohm R.A."/>
            <person name="Martin F."/>
            <person name="Silar P."/>
            <person name="Natvig D.O."/>
            <person name="Lalanne C."/>
            <person name="Gautier V."/>
            <person name="Ament-Velasquez S.L."/>
            <person name="Kruys A."/>
            <person name="Hutchinson M.I."/>
            <person name="Powell A.J."/>
            <person name="Barry K."/>
            <person name="Miller A.N."/>
            <person name="Grigoriev I.V."/>
            <person name="Debuchy R."/>
            <person name="Gladieux P."/>
            <person name="Hiltunen Thoren M."/>
            <person name="Johannesson H."/>
        </authorList>
    </citation>
    <scope>NUCLEOTIDE SEQUENCE</scope>
    <source>
        <strain evidence="2">SMH4131-1</strain>
    </source>
</reference>
<protein>
    <submittedName>
        <fullName evidence="2">Uncharacterized protein</fullName>
    </submittedName>
</protein>
<feature type="region of interest" description="Disordered" evidence="1">
    <location>
        <begin position="276"/>
        <end position="298"/>
    </location>
</feature>